<name>A0AAE3QXM2_9BACT</name>
<evidence type="ECO:0000313" key="1">
    <source>
        <dbReference type="EMBL" id="MDJ1485096.1"/>
    </source>
</evidence>
<accession>A0AAE3QXM2</accession>
<organism evidence="1 2">
    <name type="scientific">Xanthocytophaga flava</name>
    <dbReference type="NCBI Taxonomy" id="3048013"/>
    <lineage>
        <taxon>Bacteria</taxon>
        <taxon>Pseudomonadati</taxon>
        <taxon>Bacteroidota</taxon>
        <taxon>Cytophagia</taxon>
        <taxon>Cytophagales</taxon>
        <taxon>Rhodocytophagaceae</taxon>
        <taxon>Xanthocytophaga</taxon>
    </lineage>
</organism>
<dbReference type="InterPro" id="IPR032595">
    <property type="entry name" value="DUF4905"/>
</dbReference>
<dbReference type="Pfam" id="PF16248">
    <property type="entry name" value="DUF4905"/>
    <property type="match status" value="1"/>
</dbReference>
<protein>
    <submittedName>
        <fullName evidence="1">DUF4905 domain-containing protein</fullName>
    </submittedName>
</protein>
<gene>
    <name evidence="1" type="ORF">QNI16_31650</name>
</gene>
<dbReference type="Proteomes" id="UP001241110">
    <property type="component" value="Unassembled WGS sequence"/>
</dbReference>
<evidence type="ECO:0000313" key="2">
    <source>
        <dbReference type="Proteomes" id="UP001241110"/>
    </source>
</evidence>
<dbReference type="EMBL" id="JASJOS010000018">
    <property type="protein sequence ID" value="MDJ1485096.1"/>
    <property type="molecule type" value="Genomic_DNA"/>
</dbReference>
<reference evidence="1" key="1">
    <citation type="submission" date="2023-05" db="EMBL/GenBank/DDBJ databases">
        <authorList>
            <person name="Zhang X."/>
        </authorList>
    </citation>
    <scope>NUCLEOTIDE SEQUENCE</scope>
    <source>
        <strain evidence="1">YF14B1</strain>
    </source>
</reference>
<sequence length="261" mass="30210">MLPAFSFSFDGLIWRVIPDLHKPYLILEIRHSSHKVLFAVVDIHQKTLMWNNWSPSERWWSSGVAADRGILFLQIFPDGQNPNPRGIIALNIETQQICWEQTDLQFMQLASDGSVLARRIKEALPEYFMLDALSGKIIQQSDDPLFPTSIPRSSALFPVHYTSEDDYFQIIEEFLSKTLKILPKNALEYAETKHSIIISYYIYAEDQVENYLVVFDIHSRVPLLHEKIATQRTGIGKGTFFVFEQLLIFIKEQTLLLGYEI</sequence>
<proteinExistence type="predicted"/>
<dbReference type="AlphaFoldDB" id="A0AAE3QXM2"/>
<comment type="caution">
    <text evidence="1">The sequence shown here is derived from an EMBL/GenBank/DDBJ whole genome shotgun (WGS) entry which is preliminary data.</text>
</comment>